<evidence type="ECO:0000313" key="11">
    <source>
        <dbReference type="EMBL" id="PRQ68032.1"/>
    </source>
</evidence>
<keyword evidence="8" id="KW-0472">Membrane</keyword>
<dbReference type="Gene3D" id="3.10.20.410">
    <property type="match status" value="1"/>
</dbReference>
<keyword evidence="6" id="KW-0812">Transmembrane</keyword>
<evidence type="ECO:0000313" key="12">
    <source>
        <dbReference type="Proteomes" id="UP000238163"/>
    </source>
</evidence>
<evidence type="ECO:0000256" key="8">
    <source>
        <dbReference type="ARBA" id="ARBA00023136"/>
    </source>
</evidence>
<dbReference type="Proteomes" id="UP000238163">
    <property type="component" value="Unassembled WGS sequence"/>
</dbReference>
<dbReference type="InterPro" id="IPR000015">
    <property type="entry name" value="Fimb_usher"/>
</dbReference>
<dbReference type="PANTHER" id="PTHR30451:SF21">
    <property type="entry name" value="FIMBRIAL USHER DOMAIN-CONTAINING PROTEIN YDET-RELATED"/>
    <property type="match status" value="1"/>
</dbReference>
<feature type="domain" description="PapC N-terminal" evidence="10">
    <location>
        <begin position="33"/>
        <end position="162"/>
    </location>
</feature>
<dbReference type="RefSeq" id="WP_096442412.1">
    <property type="nucleotide sequence ID" value="NZ_NWTN01000004.1"/>
</dbReference>
<keyword evidence="9" id="KW-0998">Cell outer membrane</keyword>
<keyword evidence="3" id="KW-0813">Transport</keyword>
<dbReference type="InterPro" id="IPR037224">
    <property type="entry name" value="PapC_N_sf"/>
</dbReference>
<organism evidence="11 12">
    <name type="scientific">Vibrio mediterranei</name>
    <dbReference type="NCBI Taxonomy" id="689"/>
    <lineage>
        <taxon>Bacteria</taxon>
        <taxon>Pseudomonadati</taxon>
        <taxon>Pseudomonadota</taxon>
        <taxon>Gammaproteobacteria</taxon>
        <taxon>Vibrionales</taxon>
        <taxon>Vibrionaceae</taxon>
        <taxon>Vibrio</taxon>
    </lineage>
</organism>
<evidence type="ECO:0000256" key="9">
    <source>
        <dbReference type="ARBA" id="ARBA00023237"/>
    </source>
</evidence>
<dbReference type="InterPro" id="IPR042186">
    <property type="entry name" value="FimD_plug_dom"/>
</dbReference>
<dbReference type="PANTHER" id="PTHR30451">
    <property type="entry name" value="OUTER MEMBRANE USHER PROTEIN"/>
    <property type="match status" value="1"/>
</dbReference>
<dbReference type="EMBL" id="NWTN01000004">
    <property type="protein sequence ID" value="PRQ68032.1"/>
    <property type="molecule type" value="Genomic_DNA"/>
</dbReference>
<keyword evidence="7" id="KW-0732">Signal</keyword>
<dbReference type="Gene3D" id="2.60.40.3110">
    <property type="match status" value="1"/>
</dbReference>
<gene>
    <name evidence="11" type="ORF">COR51_10350</name>
</gene>
<comment type="caution">
    <text evidence="11">The sequence shown here is derived from an EMBL/GenBank/DDBJ whole genome shotgun (WGS) entry which is preliminary data.</text>
</comment>
<reference evidence="11 12" key="1">
    <citation type="submission" date="2018-03" db="EMBL/GenBank/DDBJ databases">
        <title>Genetic Diversity and Phenotypic Plasticity of AHL Mediated Quorum Sensing in Environmental Strains of Vibrio mediterranei.</title>
        <authorList>
            <person name="Lantoine F."/>
            <person name="Vouve F."/>
        </authorList>
    </citation>
    <scope>NUCLEOTIDE SEQUENCE [LARGE SCALE GENOMIC DNA]</scope>
    <source>
        <strain evidence="11 12">17LN0615E</strain>
    </source>
</reference>
<dbReference type="Pfam" id="PF00577">
    <property type="entry name" value="Usher"/>
    <property type="match status" value="1"/>
</dbReference>
<dbReference type="InterPro" id="IPR025885">
    <property type="entry name" value="PapC_N"/>
</dbReference>
<accession>A0ABX5DEQ6</accession>
<comment type="similarity">
    <text evidence="2">Belongs to the fimbrial export usher family.</text>
</comment>
<evidence type="ECO:0000256" key="3">
    <source>
        <dbReference type="ARBA" id="ARBA00022448"/>
    </source>
</evidence>
<evidence type="ECO:0000256" key="5">
    <source>
        <dbReference type="ARBA" id="ARBA00022558"/>
    </source>
</evidence>
<name>A0ABX5DEQ6_9VIBR</name>
<evidence type="ECO:0000256" key="4">
    <source>
        <dbReference type="ARBA" id="ARBA00022452"/>
    </source>
</evidence>
<dbReference type="Gene3D" id="2.60.40.2610">
    <property type="entry name" value="Outer membrane usher protein FimD, plug domain"/>
    <property type="match status" value="1"/>
</dbReference>
<keyword evidence="12" id="KW-1185">Reference proteome</keyword>
<evidence type="ECO:0000256" key="6">
    <source>
        <dbReference type="ARBA" id="ARBA00022692"/>
    </source>
</evidence>
<comment type="subcellular location">
    <subcellularLocation>
        <location evidence="1">Cell outer membrane</location>
        <topology evidence="1">Multi-pass membrane protein</topology>
    </subcellularLocation>
</comment>
<dbReference type="SUPFAM" id="SSF141729">
    <property type="entry name" value="FimD N-terminal domain-like"/>
    <property type="match status" value="1"/>
</dbReference>
<evidence type="ECO:0000256" key="7">
    <source>
        <dbReference type="ARBA" id="ARBA00022729"/>
    </source>
</evidence>
<evidence type="ECO:0000259" key="10">
    <source>
        <dbReference type="Pfam" id="PF13954"/>
    </source>
</evidence>
<evidence type="ECO:0000256" key="2">
    <source>
        <dbReference type="ARBA" id="ARBA00008064"/>
    </source>
</evidence>
<dbReference type="Pfam" id="PF13954">
    <property type="entry name" value="PapC_N"/>
    <property type="match status" value="1"/>
</dbReference>
<proteinExistence type="inferred from homology"/>
<sequence>MNNCFSGLMCGVLFILTTSYPHAGELNWGFVRGGNRADMKAWDDSTNKFMPGRFLVDVELNDKHIGKRILNILPEDKSDLCLSEQWLRDAGININTDFYAKNINKERQCYVIANDINTTVNMDFSTQNINFKIPQKGLDKKQKAVLEWDYGIPALRMNYSASTNVNKVGTSSYGSLGLLANAGKWVGDSFISISESDVNISTGSARRALYDWKSDLTIGRTFTSNSLIGGASLMGVGLVSNSNMRANEIGYSPVFSGIAKSNAKVVLSQSGSTIYIESVPAGPFEIRDVRLLSSGDVTMTITEEDGSVLTQVYPLTVIPNMLSSGDYEYSVYSGLRQSGTNDLNGLFWAGNVGYGFENFTLKTSVLLHAKYVAFGAGLVRGLGHWGTLGAQSAYSHAIYDDNSSATGGRVSMTYGKKLDKSTSLQVTSAQYLSQGYTEFSNFAPDAEGARYGSSLKSQYNLGLSHRITTNLSVGFRGWKRSYWEDVADNSGINARASLQFRNFNVSLVTSYSQSGNGSELSGSLSLSVPFSIGGSNYSTYSTVTTNDNGSSNYSTGVSSSIGEKANYSANINWSGDSDSKTYSVSTGYQAERASLRGRLSQSNGQTTGSASASGSVILLPTERDMIFTGTRADTLIVANVADTEGVKFSSSPYRSTSKGNAVVPASAYRENRIRLSGDTLPTDIELLETEKRVVPTGGAVVFLPFESVKVLRYLFQIKNKQGAFVQSGTWAESKDGTPLGFVTQNGILSVNSIDELKSFRVGDCEIPTSSIKQTTQLQEVMCEN</sequence>
<evidence type="ECO:0000256" key="1">
    <source>
        <dbReference type="ARBA" id="ARBA00004571"/>
    </source>
</evidence>
<protein>
    <recommendedName>
        <fullName evidence="10">PapC N-terminal domain-containing protein</fullName>
    </recommendedName>
</protein>
<keyword evidence="4" id="KW-1134">Transmembrane beta strand</keyword>
<keyword evidence="5" id="KW-1029">Fimbrium biogenesis</keyword>